<evidence type="ECO:0000313" key="1">
    <source>
        <dbReference type="EMBL" id="MDZ5760280.1"/>
    </source>
</evidence>
<dbReference type="GO" id="GO:0019062">
    <property type="term" value="P:virion attachment to host cell"/>
    <property type="evidence" value="ECO:0007669"/>
    <property type="project" value="InterPro"/>
</dbReference>
<protein>
    <submittedName>
        <fullName evidence="1">Pyocin knob domain-containing protein</fullName>
    </submittedName>
</protein>
<dbReference type="Pfam" id="PF03406">
    <property type="entry name" value="Phage_fiber_2"/>
    <property type="match status" value="1"/>
</dbReference>
<dbReference type="GO" id="GO:0046718">
    <property type="term" value="P:symbiont entry into host cell"/>
    <property type="evidence" value="ECO:0007669"/>
    <property type="project" value="InterPro"/>
</dbReference>
<reference evidence="1" key="1">
    <citation type="submission" date="2023-08" db="EMBL/GenBank/DDBJ databases">
        <title>Genomic characterization of piscicolin 126 produced by Carnobacterium maltaromaticum CM22 strain isolated from salmon (Salmo salar).</title>
        <authorList>
            <person name="Gonzalez-Gragera E."/>
            <person name="Garcia-Lopez J.D."/>
            <person name="Teso-Perez C."/>
            <person name="Gimenez-Hernandez I."/>
            <person name="Peralta-Sanchez J.M."/>
            <person name="Valdivia E."/>
            <person name="Montalban-Lopez M."/>
            <person name="Martin-Platero A.M."/>
            <person name="Banos A."/>
            <person name="Martinez-Bueno M."/>
        </authorList>
    </citation>
    <scope>NUCLEOTIDE SEQUENCE</scope>
    <source>
        <strain evidence="1">CM22</strain>
    </source>
</reference>
<sequence length="752" mass="81483">MVDKKWEVGSIIGVPDAVRWDEKINPQQLEQKLAEIKKGNVSTADKWKEKRKITLAGDLLGNSELDGSSDVTLSGSVKQASLTQAGKVQLTEAVTSTSITTAATPSSVKMVYDATKSTEIALNQHNDNKSNPHNVSKNQVGLGSVDNIQQAPKIEFNAHVANKNNPHNVTKNQIGLEAVDNIKQYPQTGGILNGDLLLKTGDTRIRAGGNGGTLVSEAKESIILRSGVTSSGTEGKGVLSLEANGELTNNGVKVATISDNVSSATKLQVPRTINGVQFDGTGNIEITANPTVNKIYENTDLNMLLTAGMYTCSVSASVLTLKNCPTSVAFSLVIEKHAGTKQTVHESVTAGQKTWERNFYSNKWGDWIEIPKSNGILQTNLYAQSADKLATVRTINGIGFDGTKDINITKSQIALGNVDNVQQATKAEFSSHNNDLNRHVTASEKGNWDSKAAGTHTHAISQIGDLQNQLNLKAPNGFGLGTDCKNVSSQDCNNQILTGFYMGSAMINKPVDATQGWIYLFVMRHSDTFINQIATDFATGKQFYRVKNNGIWTVWSEFETTVGAQKRADLIQTNLTTHAINKENPHFVSKSQIGLGSVDNIQQATKAEFNSHITNKSNPHGVTAAQLSVYTKTEANTLVGYANKDTGWKQASIGGGASAQFLYYRRIGNVVYLNGRGKISSTTVAGLVWAIPVGYRPSRSVLVNTQPHTNIMDVRQIMQATGDRLQIVYNLQNTVEYSFDQIFWITNEAFPG</sequence>
<dbReference type="CDD" id="cd19958">
    <property type="entry name" value="pyocin_knob"/>
    <property type="match status" value="2"/>
</dbReference>
<comment type="caution">
    <text evidence="1">The sequence shown here is derived from an EMBL/GenBank/DDBJ whole genome shotgun (WGS) entry which is preliminary data.</text>
</comment>
<name>A0AAW9JTW1_CARML</name>
<proteinExistence type="predicted"/>
<dbReference type="InterPro" id="IPR005068">
    <property type="entry name" value="Phage_lambda_Stf-r2"/>
</dbReference>
<dbReference type="EMBL" id="JAVBVO010000005">
    <property type="protein sequence ID" value="MDZ5760280.1"/>
    <property type="molecule type" value="Genomic_DNA"/>
</dbReference>
<evidence type="ECO:0000313" key="2">
    <source>
        <dbReference type="Proteomes" id="UP001290462"/>
    </source>
</evidence>
<accession>A0AAW9JTW1</accession>
<dbReference type="AlphaFoldDB" id="A0AAW9JTW1"/>
<organism evidence="1 2">
    <name type="scientific">Carnobacterium maltaromaticum</name>
    <name type="common">Carnobacterium piscicola</name>
    <dbReference type="NCBI Taxonomy" id="2751"/>
    <lineage>
        <taxon>Bacteria</taxon>
        <taxon>Bacillati</taxon>
        <taxon>Bacillota</taxon>
        <taxon>Bacilli</taxon>
        <taxon>Lactobacillales</taxon>
        <taxon>Carnobacteriaceae</taxon>
        <taxon>Carnobacterium</taxon>
    </lineage>
</organism>
<gene>
    <name evidence="1" type="ORF">RAK27_16705</name>
</gene>
<dbReference type="RefSeq" id="WP_322809640.1">
    <property type="nucleotide sequence ID" value="NZ_JAVBVO010000005.1"/>
</dbReference>
<dbReference type="Proteomes" id="UP001290462">
    <property type="component" value="Unassembled WGS sequence"/>
</dbReference>